<dbReference type="Proteomes" id="UP000008141">
    <property type="component" value="Unassembled WGS sequence"/>
</dbReference>
<keyword evidence="3" id="KW-1185">Reference proteome</keyword>
<organism evidence="3">
    <name type="scientific">Chlorella variabilis</name>
    <name type="common">Green alga</name>
    <dbReference type="NCBI Taxonomy" id="554065"/>
    <lineage>
        <taxon>Eukaryota</taxon>
        <taxon>Viridiplantae</taxon>
        <taxon>Chlorophyta</taxon>
        <taxon>core chlorophytes</taxon>
        <taxon>Trebouxiophyceae</taxon>
        <taxon>Chlorellales</taxon>
        <taxon>Chlorellaceae</taxon>
        <taxon>Chlorella clade</taxon>
        <taxon>Chlorella</taxon>
    </lineage>
</organism>
<feature type="region of interest" description="Disordered" evidence="1">
    <location>
        <begin position="94"/>
        <end position="132"/>
    </location>
</feature>
<evidence type="ECO:0000313" key="2">
    <source>
        <dbReference type="EMBL" id="EFN57352.1"/>
    </source>
</evidence>
<dbReference type="GeneID" id="17357082"/>
<name>E1Z8K2_CHLVA</name>
<reference evidence="2 3" key="1">
    <citation type="journal article" date="2010" name="Plant Cell">
        <title>The Chlorella variabilis NC64A genome reveals adaptation to photosymbiosis, coevolution with viruses, and cryptic sex.</title>
        <authorList>
            <person name="Blanc G."/>
            <person name="Duncan G."/>
            <person name="Agarkova I."/>
            <person name="Borodovsky M."/>
            <person name="Gurnon J."/>
            <person name="Kuo A."/>
            <person name="Lindquist E."/>
            <person name="Lucas S."/>
            <person name="Pangilinan J."/>
            <person name="Polle J."/>
            <person name="Salamov A."/>
            <person name="Terry A."/>
            <person name="Yamada T."/>
            <person name="Dunigan D.D."/>
            <person name="Grigoriev I.V."/>
            <person name="Claverie J.M."/>
            <person name="Van Etten J.L."/>
        </authorList>
    </citation>
    <scope>NUCLEOTIDE SEQUENCE [LARGE SCALE GENOMIC DNA]</scope>
    <source>
        <strain evidence="2 3">NC64A</strain>
    </source>
</reference>
<dbReference type="AlphaFoldDB" id="E1Z8K2"/>
<evidence type="ECO:0000256" key="1">
    <source>
        <dbReference type="SAM" id="MobiDB-lite"/>
    </source>
</evidence>
<dbReference type="RefSeq" id="XP_005849454.1">
    <property type="nucleotide sequence ID" value="XM_005849392.1"/>
</dbReference>
<sequence>MIAGAGMRWLGGEGCTGAAAGQKQKRGPPARRPGEPKPKKGAMKAQATAKASSAYLHEVHTAQELGQEAGCGDFTARNTLEELCERKVVKKIKSSQGVMQRGKSARRPTKGTKPAGVGGRRGGTQAGAAGPKLLEDGAWDDAVLTLHEVMSRAAALRGSGGELGRLAAAFNRHVACTALETAADNGHLERFEYWGAAWREAEAQKSVVDRVRAHVAAGHLQGVVRTALDVQQDVDGQPYPALDAEAAAGRLERVLVQGPTSEHHPETVDYTAPTTSADTHERVSWRQEQQSGADCMRRLAPTLPHRVITIREAADEAGCSYPAARGALQLEVALGRLKVIEHRGNRHDHPAVKGFTHIHAPDSITSAWVQEQGGPFNIMRTFIENGMLEGSVYSPGEVAELGSAAGTISPAWPLCAAGGVQRVQRQAAALQRCSAVLQDGAQLQAQAVTVDDTPAKPQSSLHQITREQATLLLSRHSAASAVPSHPRHDLDPFAPHTRRFSQGWHIPPPDVAVLAYESSTRLEAAQALPRPPLGCQAGCRG</sequence>
<feature type="region of interest" description="Disordered" evidence="1">
    <location>
        <begin position="12"/>
        <end position="52"/>
    </location>
</feature>
<evidence type="ECO:0000313" key="3">
    <source>
        <dbReference type="Proteomes" id="UP000008141"/>
    </source>
</evidence>
<accession>E1Z8K2</accession>
<feature type="region of interest" description="Disordered" evidence="1">
    <location>
        <begin position="259"/>
        <end position="278"/>
    </location>
</feature>
<dbReference type="InParanoid" id="E1Z8K2"/>
<feature type="compositionally biased region" description="Gly residues" evidence="1">
    <location>
        <begin position="116"/>
        <end position="125"/>
    </location>
</feature>
<gene>
    <name evidence="2" type="ORF">CHLNCDRAFT_50857</name>
</gene>
<protein>
    <submittedName>
        <fullName evidence="2">Uncharacterized protein</fullName>
    </submittedName>
</protein>
<dbReference type="KEGG" id="cvr:CHLNCDRAFT_50857"/>
<proteinExistence type="predicted"/>
<dbReference type="EMBL" id="GL433839">
    <property type="protein sequence ID" value="EFN57352.1"/>
    <property type="molecule type" value="Genomic_DNA"/>
</dbReference>